<gene>
    <name evidence="2" type="ORF">JI735_26230</name>
</gene>
<feature type="compositionally biased region" description="Basic and acidic residues" evidence="1">
    <location>
        <begin position="1"/>
        <end position="23"/>
    </location>
</feature>
<protein>
    <submittedName>
        <fullName evidence="2">Uncharacterized protein</fullName>
    </submittedName>
</protein>
<evidence type="ECO:0000256" key="1">
    <source>
        <dbReference type="SAM" id="MobiDB-lite"/>
    </source>
</evidence>
<accession>A0A974PAR5</accession>
<dbReference type="AlphaFoldDB" id="A0A974PAR5"/>
<dbReference type="RefSeq" id="WP_157771417.1">
    <property type="nucleotide sequence ID" value="NZ_CP068595.1"/>
</dbReference>
<dbReference type="KEGG" id="pson:JI735_26230"/>
<evidence type="ECO:0000313" key="3">
    <source>
        <dbReference type="Proteomes" id="UP000595841"/>
    </source>
</evidence>
<organism evidence="2 3">
    <name type="scientific">Paenibacillus sonchi</name>
    <dbReference type="NCBI Taxonomy" id="373687"/>
    <lineage>
        <taxon>Bacteria</taxon>
        <taxon>Bacillati</taxon>
        <taxon>Bacillota</taxon>
        <taxon>Bacilli</taxon>
        <taxon>Bacillales</taxon>
        <taxon>Paenibacillaceae</taxon>
        <taxon>Paenibacillus</taxon>
        <taxon>Paenibacillus sonchi group</taxon>
    </lineage>
</organism>
<sequence length="46" mass="5290">MKKQRSSREIGEKSTVPARREMSMKPAINDEQVMDYLHVITAGKEI</sequence>
<dbReference type="Proteomes" id="UP000595841">
    <property type="component" value="Chromosome"/>
</dbReference>
<dbReference type="EMBL" id="CP068595">
    <property type="protein sequence ID" value="QQZ60021.1"/>
    <property type="molecule type" value="Genomic_DNA"/>
</dbReference>
<proteinExistence type="predicted"/>
<reference evidence="2 3" key="1">
    <citation type="submission" date="2021-01" db="EMBL/GenBank/DDBJ databases">
        <title>Whole genome sequence of Paenibacillus sonchi LMG 24727 for comparative genomics.</title>
        <authorList>
            <person name="Lee G."/>
            <person name="Kim M.-J."/>
            <person name="Lim K."/>
            <person name="Shin J.-H."/>
        </authorList>
    </citation>
    <scope>NUCLEOTIDE SEQUENCE [LARGE SCALE GENOMIC DNA]</scope>
    <source>
        <strain evidence="2 3">LMG 24727</strain>
    </source>
</reference>
<name>A0A974PAR5_9BACL</name>
<feature type="region of interest" description="Disordered" evidence="1">
    <location>
        <begin position="1"/>
        <end position="27"/>
    </location>
</feature>
<evidence type="ECO:0000313" key="2">
    <source>
        <dbReference type="EMBL" id="QQZ60021.1"/>
    </source>
</evidence>
<keyword evidence="3" id="KW-1185">Reference proteome</keyword>